<dbReference type="CDD" id="cd05907">
    <property type="entry name" value="VL_LC_FACS_like"/>
    <property type="match status" value="1"/>
</dbReference>
<evidence type="ECO:0000256" key="1">
    <source>
        <dbReference type="ARBA" id="ARBA00006432"/>
    </source>
</evidence>
<dbReference type="SUPFAM" id="SSF56801">
    <property type="entry name" value="Acetyl-CoA synthetase-like"/>
    <property type="match status" value="1"/>
</dbReference>
<dbReference type="Pfam" id="PF00501">
    <property type="entry name" value="AMP-binding"/>
    <property type="match status" value="1"/>
</dbReference>
<comment type="caution">
    <text evidence="7">The sequence shown here is derived from an EMBL/GenBank/DDBJ whole genome shotgun (WGS) entry which is preliminary data.</text>
</comment>
<evidence type="ECO:0000256" key="5">
    <source>
        <dbReference type="ARBA" id="ARBA00032875"/>
    </source>
</evidence>
<feature type="domain" description="AMP-dependent synthetase/ligase" evidence="6">
    <location>
        <begin position="24"/>
        <end position="438"/>
    </location>
</feature>
<dbReference type="InterPro" id="IPR042099">
    <property type="entry name" value="ANL_N_sf"/>
</dbReference>
<dbReference type="Pfam" id="PF23562">
    <property type="entry name" value="AMP-binding_C_3"/>
    <property type="match status" value="1"/>
</dbReference>
<name>A0A1Q4VBW3_9ACTN</name>
<dbReference type="RefSeq" id="WP_073782318.1">
    <property type="nucleotide sequence ID" value="NZ_CP109290.1"/>
</dbReference>
<evidence type="ECO:0000256" key="3">
    <source>
        <dbReference type="ARBA" id="ARBA00022832"/>
    </source>
</evidence>
<reference evidence="7 8" key="1">
    <citation type="submission" date="2015-06" db="EMBL/GenBank/DDBJ databases">
        <title>Cloning and characterization of the uncialamcin biosynthetic gene cluster.</title>
        <authorList>
            <person name="Yan X."/>
            <person name="Huang T."/>
            <person name="Ge H."/>
            <person name="Shen B."/>
        </authorList>
    </citation>
    <scope>NUCLEOTIDE SEQUENCE [LARGE SCALE GENOMIC DNA]</scope>
    <source>
        <strain evidence="7 8">DCA2648</strain>
    </source>
</reference>
<evidence type="ECO:0000313" key="7">
    <source>
        <dbReference type="EMBL" id="OKH95334.1"/>
    </source>
</evidence>
<evidence type="ECO:0000256" key="2">
    <source>
        <dbReference type="ARBA" id="ARBA00022598"/>
    </source>
</evidence>
<evidence type="ECO:0000259" key="6">
    <source>
        <dbReference type="Pfam" id="PF00501"/>
    </source>
</evidence>
<comment type="similarity">
    <text evidence="1">Belongs to the ATP-dependent AMP-binding enzyme family.</text>
</comment>
<dbReference type="Proteomes" id="UP000186455">
    <property type="component" value="Unassembled WGS sequence"/>
</dbReference>
<dbReference type="STRING" id="1048205.AB852_00095"/>
<dbReference type="PANTHER" id="PTHR43272:SF32">
    <property type="entry name" value="AMP-DEPENDENT SYNTHETASE_LIGASE DOMAIN-CONTAINING PROTEIN"/>
    <property type="match status" value="1"/>
</dbReference>
<dbReference type="PANTHER" id="PTHR43272">
    <property type="entry name" value="LONG-CHAIN-FATTY-ACID--COA LIGASE"/>
    <property type="match status" value="1"/>
</dbReference>
<evidence type="ECO:0000313" key="8">
    <source>
        <dbReference type="Proteomes" id="UP000186455"/>
    </source>
</evidence>
<dbReference type="GO" id="GO:0004467">
    <property type="term" value="F:long-chain fatty acid-CoA ligase activity"/>
    <property type="evidence" value="ECO:0007669"/>
    <property type="project" value="TreeGrafter"/>
</dbReference>
<dbReference type="EMBL" id="LFBV01000001">
    <property type="protein sequence ID" value="OKH95334.1"/>
    <property type="molecule type" value="Genomic_DNA"/>
</dbReference>
<organism evidence="7 8">
    <name type="scientific">Streptomyces uncialis</name>
    <dbReference type="NCBI Taxonomy" id="1048205"/>
    <lineage>
        <taxon>Bacteria</taxon>
        <taxon>Bacillati</taxon>
        <taxon>Actinomycetota</taxon>
        <taxon>Actinomycetes</taxon>
        <taxon>Kitasatosporales</taxon>
        <taxon>Streptomycetaceae</taxon>
        <taxon>Streptomyces</taxon>
    </lineage>
</organism>
<keyword evidence="4" id="KW-0443">Lipid metabolism</keyword>
<dbReference type="GO" id="GO:0016020">
    <property type="term" value="C:membrane"/>
    <property type="evidence" value="ECO:0007669"/>
    <property type="project" value="TreeGrafter"/>
</dbReference>
<accession>A0A1Q4VBW3</accession>
<keyword evidence="2 7" id="KW-0436">Ligase</keyword>
<keyword evidence="3" id="KW-0276">Fatty acid metabolism</keyword>
<proteinExistence type="inferred from homology"/>
<evidence type="ECO:0000256" key="4">
    <source>
        <dbReference type="ARBA" id="ARBA00023098"/>
    </source>
</evidence>
<dbReference type="AlphaFoldDB" id="A0A1Q4VBW3"/>
<gene>
    <name evidence="7" type="ORF">AB852_00095</name>
</gene>
<dbReference type="Gene3D" id="3.40.50.12780">
    <property type="entry name" value="N-terminal domain of ligase-like"/>
    <property type="match status" value="1"/>
</dbReference>
<keyword evidence="8" id="KW-1185">Reference proteome</keyword>
<dbReference type="InterPro" id="IPR000873">
    <property type="entry name" value="AMP-dep_synth/lig_dom"/>
</dbReference>
<sequence length="617" mass="65613">MREISVPRLVEPLAAGGLADEVFDRARREPDTVAMSLGGDRPGGVWVPLTAAGFRDEVMGVAKGLLAGGIRFGDRVALMSRTRYEWTLFAFALWTVGARVVPVYPTSSTDQVRWILRDTQVSAVVVEDEGHAMTVAAVCDGLPLFSRIWQLDAGCVEQLVAEGAQVPDEEVHRCRAAVRPEQIAAIVHTSGTTSPQPRGCLLTHRNLAYGTDTLVGGWGEVLTAEDGDRSLLTFLPMAHVCGLMIAVAAVRRGVRLAHQPDMRPGALLPSLASFRPSCVIAVPHVFERIFRQARRRAELGGKAAVFDRAVSVAVRYAEAVERERHGEGTGPGAGLRMQHALYDHTVYARIRAVFGGRARCAVSGGSTLRRRLGLFFAGAGITVYDGYGLTETSGGCAAQPPGAVKFGTVGKPLPGDSLHIAADGEIWVRGDNVFLGYLNDVRASRTALRGGWFGTGDLGFLDDDGYLVITGRKNDLIVTSTGRTVAPLALEERVRDDPLVSQCVVVGDDQPCLAALITLDPAAVAHWRKLTGQGGGDGEDTALRAMVQRAVVRANSGVSPAESIRAFHILPAEFTVGGGLLTPSFKVRRGAVVEAFAAEIEAMYAAPRPSGGSASLV</sequence>
<protein>
    <recommendedName>
        <fullName evidence="5">Acyl-CoA synthetase</fullName>
    </recommendedName>
</protein>